<evidence type="ECO:0000313" key="9">
    <source>
        <dbReference type="Proteomes" id="UP000676506"/>
    </source>
</evidence>
<dbReference type="Pfam" id="PF03454">
    <property type="entry name" value="MoeA_C"/>
    <property type="match status" value="1"/>
</dbReference>
<dbReference type="InterPro" id="IPR036688">
    <property type="entry name" value="MoeA_C_domain_IV_sf"/>
</dbReference>
<dbReference type="EC" id="2.10.1.1" evidence="6"/>
<sequence>MNPNEKPLSVADAQATALEWITPLGVERVSLLDSIGRVLAETVVAPGDLPPFDNAAMDGYAVIATDTTGASEASPVCLHVIERVTAGQLPDRPLLPGQAIRIMTGAPLPEGASGVVMQEQVRREGDMLTLTRPVLEGDNIRRRGEDVAAGQPVMAVGERLTPAHIGVLAAFHRSFVTVRRRPVVAILATGDELIEVDEPATPGKIVNSNTYALAALVQESGAHPLVLPLARDNQAQVEASFAEAAAAADLIVSSGGVSVGDHDLVKPALENLGLEARFWRVWMKPGKPLLFGRLRGRPCFGLPGNPVSSMVCFHLFVRPALGKMLGLPDVEWRLPEVTARLAGEVKTKGDRPTYLRARLFWTDGEWQAAVLPGQGSGMLTSMLGANGLVFFAEGKQLGRMGEPVPALLLTALTHGQPSFIKKQLIG</sequence>
<accession>A0ABX8BE69</accession>
<dbReference type="PANTHER" id="PTHR10192">
    <property type="entry name" value="MOLYBDOPTERIN BIOSYNTHESIS PROTEIN"/>
    <property type="match status" value="1"/>
</dbReference>
<dbReference type="RefSeq" id="WP_211429720.1">
    <property type="nucleotide sequence ID" value="NZ_CP072648.1"/>
</dbReference>
<dbReference type="InterPro" id="IPR038987">
    <property type="entry name" value="MoeA-like"/>
</dbReference>
<evidence type="ECO:0000256" key="6">
    <source>
        <dbReference type="RuleBase" id="RU365090"/>
    </source>
</evidence>
<dbReference type="PROSITE" id="PS01079">
    <property type="entry name" value="MOCF_BIOSYNTHESIS_2"/>
    <property type="match status" value="1"/>
</dbReference>
<dbReference type="InterPro" id="IPR005111">
    <property type="entry name" value="MoeA_C_domain_IV"/>
</dbReference>
<comment type="pathway">
    <text evidence="2 6">Cofactor biosynthesis; molybdopterin biosynthesis.</text>
</comment>
<organism evidence="8 9">
    <name type="scientific">Chloracidobacterium validum</name>
    <dbReference type="NCBI Taxonomy" id="2821543"/>
    <lineage>
        <taxon>Bacteria</taxon>
        <taxon>Pseudomonadati</taxon>
        <taxon>Acidobacteriota</taxon>
        <taxon>Terriglobia</taxon>
        <taxon>Terriglobales</taxon>
        <taxon>Acidobacteriaceae</taxon>
        <taxon>Chloracidobacterium</taxon>
    </lineage>
</organism>
<keyword evidence="6" id="KW-0500">Molybdenum</keyword>
<dbReference type="NCBIfam" id="TIGR00177">
    <property type="entry name" value="molyb_syn"/>
    <property type="match status" value="1"/>
</dbReference>
<dbReference type="InterPro" id="IPR036425">
    <property type="entry name" value="MoaB/Mog-like_dom_sf"/>
</dbReference>
<feature type="domain" description="MoaB/Mog" evidence="7">
    <location>
        <begin position="185"/>
        <end position="323"/>
    </location>
</feature>
<dbReference type="Gene3D" id="2.170.190.11">
    <property type="entry name" value="Molybdopterin biosynthesis moea protein, domain 3"/>
    <property type="match status" value="1"/>
</dbReference>
<keyword evidence="4 6" id="KW-0501">Molybdenum cofactor biosynthesis</keyword>
<dbReference type="SUPFAM" id="SSF63882">
    <property type="entry name" value="MoeA N-terminal region -like"/>
    <property type="match status" value="1"/>
</dbReference>
<keyword evidence="6" id="KW-0479">Metal-binding</keyword>
<keyword evidence="6" id="KW-0460">Magnesium</keyword>
<dbReference type="InterPro" id="IPR005110">
    <property type="entry name" value="MoeA_linker/N"/>
</dbReference>
<evidence type="ECO:0000256" key="2">
    <source>
        <dbReference type="ARBA" id="ARBA00005046"/>
    </source>
</evidence>
<dbReference type="SUPFAM" id="SSF63867">
    <property type="entry name" value="MoeA C-terminal domain-like"/>
    <property type="match status" value="1"/>
</dbReference>
<dbReference type="Pfam" id="PF00994">
    <property type="entry name" value="MoCF_biosynth"/>
    <property type="match status" value="1"/>
</dbReference>
<dbReference type="CDD" id="cd00887">
    <property type="entry name" value="MoeA"/>
    <property type="match status" value="1"/>
</dbReference>
<dbReference type="InterPro" id="IPR008284">
    <property type="entry name" value="MoCF_biosynth_CS"/>
</dbReference>
<gene>
    <name evidence="8" type="ORF">J8C06_05220</name>
</gene>
<dbReference type="Proteomes" id="UP000676506">
    <property type="component" value="Chromosome 1"/>
</dbReference>
<evidence type="ECO:0000256" key="3">
    <source>
        <dbReference type="ARBA" id="ARBA00010763"/>
    </source>
</evidence>
<dbReference type="InterPro" id="IPR036135">
    <property type="entry name" value="MoeA_linker/N_sf"/>
</dbReference>
<proteinExistence type="inferred from homology"/>
<dbReference type="Pfam" id="PF03453">
    <property type="entry name" value="MoeA_N"/>
    <property type="match status" value="1"/>
</dbReference>
<comment type="catalytic activity">
    <reaction evidence="5">
        <text>adenylyl-molybdopterin + molybdate = Mo-molybdopterin + AMP + H(+)</text>
        <dbReference type="Rhea" id="RHEA:35047"/>
        <dbReference type="ChEBI" id="CHEBI:15378"/>
        <dbReference type="ChEBI" id="CHEBI:36264"/>
        <dbReference type="ChEBI" id="CHEBI:62727"/>
        <dbReference type="ChEBI" id="CHEBI:71302"/>
        <dbReference type="ChEBI" id="CHEBI:456215"/>
        <dbReference type="EC" id="2.10.1.1"/>
    </reaction>
</comment>
<keyword evidence="6" id="KW-0808">Transferase</keyword>
<comment type="similarity">
    <text evidence="3 6">Belongs to the MoeA family.</text>
</comment>
<dbReference type="InterPro" id="IPR001453">
    <property type="entry name" value="MoaB/Mog_dom"/>
</dbReference>
<evidence type="ECO:0000256" key="4">
    <source>
        <dbReference type="ARBA" id="ARBA00023150"/>
    </source>
</evidence>
<keyword evidence="9" id="KW-1185">Reference proteome</keyword>
<evidence type="ECO:0000259" key="7">
    <source>
        <dbReference type="SMART" id="SM00852"/>
    </source>
</evidence>
<reference evidence="8 9" key="1">
    <citation type="submission" date="2021-03" db="EMBL/GenBank/DDBJ databases">
        <title>Genomic and phenotypic characterization of Chloracidobacterium isolates provides evidence for multiple species.</title>
        <authorList>
            <person name="Saini M.K."/>
            <person name="Costas A.M.G."/>
            <person name="Tank M."/>
            <person name="Bryant D.A."/>
        </authorList>
    </citation>
    <scope>NUCLEOTIDE SEQUENCE [LARGE SCALE GENOMIC DNA]</scope>
    <source>
        <strain evidence="8 9">BV2-C</strain>
    </source>
</reference>
<evidence type="ECO:0000313" key="8">
    <source>
        <dbReference type="EMBL" id="QUW03830.1"/>
    </source>
</evidence>
<protein>
    <recommendedName>
        <fullName evidence="6">Molybdopterin molybdenumtransferase</fullName>
        <ecNumber evidence="6">2.10.1.1</ecNumber>
    </recommendedName>
</protein>
<evidence type="ECO:0000256" key="1">
    <source>
        <dbReference type="ARBA" id="ARBA00002901"/>
    </source>
</evidence>
<dbReference type="PANTHER" id="PTHR10192:SF5">
    <property type="entry name" value="GEPHYRIN"/>
    <property type="match status" value="1"/>
</dbReference>
<dbReference type="Gene3D" id="3.40.980.10">
    <property type="entry name" value="MoaB/Mog-like domain"/>
    <property type="match status" value="1"/>
</dbReference>
<dbReference type="SMART" id="SM00852">
    <property type="entry name" value="MoCF_biosynth"/>
    <property type="match status" value="1"/>
</dbReference>
<comment type="function">
    <text evidence="1 6">Catalyzes the insertion of molybdate into adenylated molybdopterin with the concomitant release of AMP.</text>
</comment>
<comment type="cofactor">
    <cofactor evidence="6">
        <name>Mg(2+)</name>
        <dbReference type="ChEBI" id="CHEBI:18420"/>
    </cofactor>
</comment>
<dbReference type="SUPFAM" id="SSF53218">
    <property type="entry name" value="Molybdenum cofactor biosynthesis proteins"/>
    <property type="match status" value="1"/>
</dbReference>
<dbReference type="EMBL" id="CP072648">
    <property type="protein sequence ID" value="QUW03830.1"/>
    <property type="molecule type" value="Genomic_DNA"/>
</dbReference>
<evidence type="ECO:0000256" key="5">
    <source>
        <dbReference type="ARBA" id="ARBA00047317"/>
    </source>
</evidence>
<dbReference type="Gene3D" id="3.90.105.10">
    <property type="entry name" value="Molybdopterin biosynthesis moea protein, domain 2"/>
    <property type="match status" value="1"/>
</dbReference>
<name>A0ABX8BE69_9BACT</name>
<dbReference type="Gene3D" id="2.40.340.10">
    <property type="entry name" value="MoeA, C-terminal, domain IV"/>
    <property type="match status" value="1"/>
</dbReference>
<dbReference type="NCBIfam" id="NF045515">
    <property type="entry name" value="Glp_gephyrin"/>
    <property type="match status" value="1"/>
</dbReference>